<dbReference type="InterPro" id="IPR009057">
    <property type="entry name" value="Homeodomain-like_sf"/>
</dbReference>
<protein>
    <submittedName>
        <fullName evidence="5">TetR/AcrR family transcriptional regulator</fullName>
    </submittedName>
</protein>
<dbReference type="InterPro" id="IPR050624">
    <property type="entry name" value="HTH-type_Tx_Regulator"/>
</dbReference>
<evidence type="ECO:0000259" key="4">
    <source>
        <dbReference type="PROSITE" id="PS50977"/>
    </source>
</evidence>
<sequence length="292" mass="34330">MKDRKQKVIKMAHQLFIEKGFQATSIQDILDYSGIAKGTFYNYFSSKNELLIALIKSLYQQIETERDELLIGKDPTDIEVFIKQLELQLEFNRTNNLYTLFEEVMILNDDELKQFIRKSHLRVLRWAYGRFLSIFGEEKKPYLLDCAITFFGILNHNYKYNFVAEKSPSTLYKVVRYSVNRLVKIVDEVAESGEQLLRPELLDSWAPEGSNHKKAFQQELHTIILALKKLLERNSEARKYAELLDFIYDELVDEKEPRHFLVESALTSLKQEIILSKTDEFKRLEALVVKTN</sequence>
<proteinExistence type="predicted"/>
<dbReference type="PROSITE" id="PS01081">
    <property type="entry name" value="HTH_TETR_1"/>
    <property type="match status" value="1"/>
</dbReference>
<keyword evidence="2 3" id="KW-0238">DNA-binding</keyword>
<dbReference type="Proteomes" id="UP000307756">
    <property type="component" value="Unassembled WGS sequence"/>
</dbReference>
<dbReference type="PROSITE" id="PS50977">
    <property type="entry name" value="HTH_TETR_2"/>
    <property type="match status" value="1"/>
</dbReference>
<evidence type="ECO:0000313" key="6">
    <source>
        <dbReference type="Proteomes" id="UP000307756"/>
    </source>
</evidence>
<evidence type="ECO:0000256" key="1">
    <source>
        <dbReference type="ARBA" id="ARBA00022491"/>
    </source>
</evidence>
<evidence type="ECO:0000313" key="5">
    <source>
        <dbReference type="EMBL" id="TKC16083.1"/>
    </source>
</evidence>
<dbReference type="PRINTS" id="PR00455">
    <property type="entry name" value="HTHTETR"/>
</dbReference>
<dbReference type="GO" id="GO:0003677">
    <property type="term" value="F:DNA binding"/>
    <property type="evidence" value="ECO:0007669"/>
    <property type="project" value="UniProtKB-UniRule"/>
</dbReference>
<keyword evidence="1" id="KW-0678">Repressor</keyword>
<feature type="domain" description="HTH tetR-type" evidence="4">
    <location>
        <begin position="2"/>
        <end position="62"/>
    </location>
</feature>
<dbReference type="EMBL" id="SWBM01000003">
    <property type="protein sequence ID" value="TKC16083.1"/>
    <property type="molecule type" value="Genomic_DNA"/>
</dbReference>
<dbReference type="Pfam" id="PF00440">
    <property type="entry name" value="TetR_N"/>
    <property type="match status" value="1"/>
</dbReference>
<keyword evidence="6" id="KW-1185">Reference proteome</keyword>
<comment type="caution">
    <text evidence="5">The sequence shown here is derived from an EMBL/GenBank/DDBJ whole genome shotgun (WGS) entry which is preliminary data.</text>
</comment>
<dbReference type="InterPro" id="IPR023772">
    <property type="entry name" value="DNA-bd_HTH_TetR-type_CS"/>
</dbReference>
<dbReference type="SUPFAM" id="SSF46689">
    <property type="entry name" value="Homeodomain-like"/>
    <property type="match status" value="1"/>
</dbReference>
<gene>
    <name evidence="5" type="ORF">FA727_14085</name>
</gene>
<organism evidence="5 6">
    <name type="scientific">Robertmurraya kyonggiensis</name>
    <dbReference type="NCBI Taxonomy" id="1037680"/>
    <lineage>
        <taxon>Bacteria</taxon>
        <taxon>Bacillati</taxon>
        <taxon>Bacillota</taxon>
        <taxon>Bacilli</taxon>
        <taxon>Bacillales</taxon>
        <taxon>Bacillaceae</taxon>
        <taxon>Robertmurraya</taxon>
    </lineage>
</organism>
<dbReference type="AlphaFoldDB" id="A0A4U1D2X2"/>
<dbReference type="InterPro" id="IPR001647">
    <property type="entry name" value="HTH_TetR"/>
</dbReference>
<evidence type="ECO:0000256" key="2">
    <source>
        <dbReference type="ARBA" id="ARBA00023125"/>
    </source>
</evidence>
<dbReference type="PANTHER" id="PTHR43479">
    <property type="entry name" value="ACREF/ENVCD OPERON REPRESSOR-RELATED"/>
    <property type="match status" value="1"/>
</dbReference>
<feature type="DNA-binding region" description="H-T-H motif" evidence="3">
    <location>
        <begin position="25"/>
        <end position="44"/>
    </location>
</feature>
<evidence type="ECO:0000256" key="3">
    <source>
        <dbReference type="PROSITE-ProRule" id="PRU00335"/>
    </source>
</evidence>
<dbReference type="RefSeq" id="WP_136831879.1">
    <property type="nucleotide sequence ID" value="NZ_SWBM01000003.1"/>
</dbReference>
<name>A0A4U1D2X2_9BACI</name>
<reference evidence="5 6" key="1">
    <citation type="journal article" date="2011" name="J. Microbiol.">
        <title>Bacillus kyonggiensis sp. nov., isolated from soil of a lettuce field.</title>
        <authorList>
            <person name="Dong K."/>
            <person name="Lee S."/>
        </authorList>
    </citation>
    <scope>NUCLEOTIDE SEQUENCE [LARGE SCALE GENOMIC DNA]</scope>
    <source>
        <strain evidence="5 6">NB22</strain>
    </source>
</reference>
<accession>A0A4U1D2X2</accession>
<dbReference type="Gene3D" id="1.10.357.10">
    <property type="entry name" value="Tetracycline Repressor, domain 2"/>
    <property type="match status" value="1"/>
</dbReference>
<dbReference type="PANTHER" id="PTHR43479:SF22">
    <property type="entry name" value="TRANSCRIPTIONAL REGULATOR, TETR FAMILY"/>
    <property type="match status" value="1"/>
</dbReference>
<dbReference type="OrthoDB" id="9812993at2"/>